<name>A0A0X8FC98_9LACT</name>
<keyword evidence="22" id="KW-1185">Reference proteome</keyword>
<dbReference type="Pfam" id="PF22619">
    <property type="entry name" value="DNA_polI_exo1"/>
    <property type="match status" value="1"/>
</dbReference>
<dbReference type="InterPro" id="IPR036397">
    <property type="entry name" value="RNaseH_sf"/>
</dbReference>
<evidence type="ECO:0000256" key="15">
    <source>
        <dbReference type="ARBA" id="ARBA00049244"/>
    </source>
</evidence>
<dbReference type="InterPro" id="IPR002298">
    <property type="entry name" value="DNA_polymerase_A"/>
</dbReference>
<evidence type="ECO:0000256" key="6">
    <source>
        <dbReference type="ARBA" id="ARBA00022695"/>
    </source>
</evidence>
<keyword evidence="7 17" id="KW-0235">DNA replication</keyword>
<dbReference type="GO" id="GO:0008408">
    <property type="term" value="F:3'-5' exonuclease activity"/>
    <property type="evidence" value="ECO:0007669"/>
    <property type="project" value="InterPro"/>
</dbReference>
<sequence length="889" mass="100749">MTKNNKLLLFDGSSLAFRAFYAIQNLDSFVNKNGLHTNALYAFHAMLKTVLDKEEPTHALVAWDAGKTTFRTEMYDDYKGGRQSAPDEFREQMPFFNVLLDAFGLAHYELANYEADDIIGTLALQADPETFDVVVISGDRDLTQLARDNIRVDITKRGVSQLEAYTPASIQDAWQITPEQIVDMKGLMGDSSDNYPGVTGIGEKTALKLLHEFGSMEGVYDNIDKVSGKKRKENLIKDKEAAFLSKKLARILDDAPLEIGYDDIKKRDLDQEALVDFYKEMNFNRFMADLLEDADLSDQVQAEARDIPYQVLIETDQVTTEIFQAEEMAFYGEMFAKNYHQGEIIAFALGNSDQVYVLPKEVALDSSAFREWAEDASRTKQVFDAKRTKVMLAREGIDFKGVSEDVLIASYLVHAKDNSNDLAEAAREFGIDDLAYDEMVYGKGKKQAVPEDESQMHDHLARKIDVICRMVPLAKERLAADQMTELYRDMELPLALVLANMEIRGIRVERSTLESMHEAIEGQLDDLEAAIYQEAGHEFNINSTQQLSDVLFEEMGLPAGKKTKSGHYSTAQSELEKLQGKAEIVDLILDYRQLAKLQSTYIEGIQNFIQEDHKVHTRFIQTLTTTGRLSSADPNLQNIPIRTENGRKIRQAFVPSEPGWKIFSSDYSQIELRVLAHISGDEHLQKAFKENRDIHRTTASRVLGIDEADVTPNQRRDAKAVNFGIVYGISDYGLSKNLNISRPQAKAFIDSYFDNFPKVKVYMDEIVESAREKGYVETLFHRRRYLPDIRARNFNVRSFAERTAMNTPIQGTAADIIKLAMLKMETALEEEGLQAKLLIQVHDELIFEAPEEEIARLEELVPQVMESAVELDVPLIVDSNYGDTWYDAK</sequence>
<keyword evidence="5 17" id="KW-0808">Transferase</keyword>
<keyword evidence="6 17" id="KW-0548">Nucleotidyltransferase</keyword>
<keyword evidence="8" id="KW-0540">Nuclease</keyword>
<dbReference type="PANTHER" id="PTHR10133:SF27">
    <property type="entry name" value="DNA POLYMERASE NU"/>
    <property type="match status" value="1"/>
</dbReference>
<dbReference type="GO" id="GO:0003677">
    <property type="term" value="F:DNA binding"/>
    <property type="evidence" value="ECO:0007669"/>
    <property type="project" value="UniProtKB-UniRule"/>
</dbReference>
<dbReference type="InterPro" id="IPR019760">
    <property type="entry name" value="DNA-dir_DNA_pol_A_CS"/>
</dbReference>
<dbReference type="FunFam" id="1.10.150.20:FF:000002">
    <property type="entry name" value="DNA polymerase I"/>
    <property type="match status" value="1"/>
</dbReference>
<dbReference type="PANTHER" id="PTHR10133">
    <property type="entry name" value="DNA POLYMERASE I"/>
    <property type="match status" value="1"/>
</dbReference>
<evidence type="ECO:0000256" key="16">
    <source>
        <dbReference type="NCBIfam" id="TIGR00593"/>
    </source>
</evidence>
<dbReference type="Pfam" id="PF02739">
    <property type="entry name" value="5_3_exonuc_N"/>
    <property type="match status" value="1"/>
</dbReference>
<evidence type="ECO:0000259" key="18">
    <source>
        <dbReference type="SMART" id="SM00474"/>
    </source>
</evidence>
<reference evidence="21 22" key="1">
    <citation type="journal article" date="2016" name="Genome Announc.">
        <title>Complete Genome Sequences of Aerococcus christensenii CCUG 28831T, Aerococcus sanguinicola CCUG 43001T, Aerococcus urinae CCUG 36881T, Aerococcus urinaeequi CCUG 28094T, Aerococcus urinaehominis CCUG 42038 BT, and Aerococcus viridans CCUG 4311T.</title>
        <authorList>
            <person name="Carkaci D."/>
            <person name="Dargis R."/>
            <person name="Nielsen X.C."/>
            <person name="Skovgaard O."/>
            <person name="Fuursted K."/>
            <person name="Christensen J.J."/>
        </authorList>
    </citation>
    <scope>NUCLEOTIDE SEQUENCE [LARGE SCALE GENOMIC DNA]</scope>
    <source>
        <strain evidence="21 22">CCUG43001</strain>
    </source>
</reference>
<dbReference type="InterPro" id="IPR002421">
    <property type="entry name" value="5-3_exonuclease"/>
</dbReference>
<dbReference type="Gene3D" id="3.40.50.1010">
    <property type="entry name" value="5'-nuclease"/>
    <property type="match status" value="1"/>
</dbReference>
<dbReference type="GO" id="GO:0006302">
    <property type="term" value="P:double-strand break repair"/>
    <property type="evidence" value="ECO:0007669"/>
    <property type="project" value="TreeGrafter"/>
</dbReference>
<dbReference type="FunFam" id="3.40.50.1010:FF:000001">
    <property type="entry name" value="DNA polymerase I"/>
    <property type="match status" value="1"/>
</dbReference>
<dbReference type="InterPro" id="IPR001098">
    <property type="entry name" value="DNA-dir_DNA_pol_A_palm_dom"/>
</dbReference>
<evidence type="ECO:0000256" key="9">
    <source>
        <dbReference type="ARBA" id="ARBA00022763"/>
    </source>
</evidence>
<keyword evidence="9 17" id="KW-0227">DNA damage</keyword>
<evidence type="ECO:0000256" key="17">
    <source>
        <dbReference type="RuleBase" id="RU004460"/>
    </source>
</evidence>
<dbReference type="Pfam" id="PF00476">
    <property type="entry name" value="DNA_pol_A"/>
    <property type="match status" value="1"/>
</dbReference>
<dbReference type="Gene3D" id="1.20.1060.10">
    <property type="entry name" value="Taq DNA Polymerase, Chain T, domain 4"/>
    <property type="match status" value="1"/>
</dbReference>
<dbReference type="SMART" id="SM00474">
    <property type="entry name" value="35EXOc"/>
    <property type="match status" value="1"/>
</dbReference>
<dbReference type="SMART" id="SM00279">
    <property type="entry name" value="HhH2"/>
    <property type="match status" value="1"/>
</dbReference>
<dbReference type="AlphaFoldDB" id="A0A0X8FC98"/>
<evidence type="ECO:0000256" key="14">
    <source>
        <dbReference type="ARBA" id="ARBA00023204"/>
    </source>
</evidence>
<evidence type="ECO:0000313" key="22">
    <source>
        <dbReference type="Proteomes" id="UP000069912"/>
    </source>
</evidence>
<dbReference type="PROSITE" id="PS00447">
    <property type="entry name" value="DNA_POLYMERASE_A"/>
    <property type="match status" value="1"/>
</dbReference>
<dbReference type="GO" id="GO:0006261">
    <property type="term" value="P:DNA-templated DNA replication"/>
    <property type="evidence" value="ECO:0007669"/>
    <property type="project" value="UniProtKB-UniRule"/>
</dbReference>
<dbReference type="GeneID" id="92903786"/>
<dbReference type="CDD" id="cd08637">
    <property type="entry name" value="DNA_pol_A_pol_I_C"/>
    <property type="match status" value="1"/>
</dbReference>
<dbReference type="InterPro" id="IPR012337">
    <property type="entry name" value="RNaseH-like_sf"/>
</dbReference>
<evidence type="ECO:0000256" key="13">
    <source>
        <dbReference type="ARBA" id="ARBA00023125"/>
    </source>
</evidence>
<dbReference type="NCBIfam" id="TIGR00593">
    <property type="entry name" value="pola"/>
    <property type="match status" value="1"/>
</dbReference>
<evidence type="ECO:0000256" key="4">
    <source>
        <dbReference type="ARBA" id="ARBA00020311"/>
    </source>
</evidence>
<dbReference type="SUPFAM" id="SSF88723">
    <property type="entry name" value="PIN domain-like"/>
    <property type="match status" value="1"/>
</dbReference>
<evidence type="ECO:0000313" key="21">
    <source>
        <dbReference type="EMBL" id="AMB94489.1"/>
    </source>
</evidence>
<dbReference type="SUPFAM" id="SSF47807">
    <property type="entry name" value="5' to 3' exonuclease, C-terminal subdomain"/>
    <property type="match status" value="1"/>
</dbReference>
<dbReference type="SUPFAM" id="SSF53098">
    <property type="entry name" value="Ribonuclease H-like"/>
    <property type="match status" value="1"/>
</dbReference>
<evidence type="ECO:0000256" key="3">
    <source>
        <dbReference type="ARBA" id="ARBA00012417"/>
    </source>
</evidence>
<evidence type="ECO:0000256" key="8">
    <source>
        <dbReference type="ARBA" id="ARBA00022722"/>
    </source>
</evidence>
<dbReference type="RefSeq" id="WP_067975280.1">
    <property type="nucleotide sequence ID" value="NZ_CAJHKN010000001.1"/>
</dbReference>
<reference evidence="22" key="2">
    <citation type="submission" date="2016-01" db="EMBL/GenBank/DDBJ databases">
        <title>Six Aerococcus type strain genome sequencing and assembly using PacBio and Illumina Hiseq.</title>
        <authorList>
            <person name="Carkaci D."/>
            <person name="Dargis R."/>
            <person name="Nielsen X.C."/>
            <person name="Skovgaard O."/>
            <person name="Fuursted K."/>
            <person name="Christensen J.J."/>
        </authorList>
    </citation>
    <scope>NUCLEOTIDE SEQUENCE [LARGE SCALE GENOMIC DNA]</scope>
    <source>
        <strain evidence="22">CCUG43001</strain>
    </source>
</reference>
<evidence type="ECO:0000256" key="5">
    <source>
        <dbReference type="ARBA" id="ARBA00022679"/>
    </source>
</evidence>
<dbReference type="Pfam" id="PF01367">
    <property type="entry name" value="5_3_exonuc"/>
    <property type="match status" value="1"/>
</dbReference>
<dbReference type="EC" id="2.7.7.7" evidence="3 16"/>
<dbReference type="InterPro" id="IPR043502">
    <property type="entry name" value="DNA/RNA_pol_sf"/>
</dbReference>
<comment type="similarity">
    <text evidence="1 17">Belongs to the DNA polymerase type-A family.</text>
</comment>
<proteinExistence type="inferred from homology"/>
<dbReference type="FunFam" id="1.10.150.20:FF:000003">
    <property type="entry name" value="DNA polymerase I"/>
    <property type="match status" value="1"/>
</dbReference>
<dbReference type="InterPro" id="IPR036279">
    <property type="entry name" value="5-3_exonuclease_C_sf"/>
</dbReference>
<dbReference type="CDD" id="cd09898">
    <property type="entry name" value="H3TH_53EXO"/>
    <property type="match status" value="1"/>
</dbReference>
<organism evidence="21 22">
    <name type="scientific">Aerococcus sanguinicola</name>
    <dbReference type="NCBI Taxonomy" id="119206"/>
    <lineage>
        <taxon>Bacteria</taxon>
        <taxon>Bacillati</taxon>
        <taxon>Bacillota</taxon>
        <taxon>Bacilli</taxon>
        <taxon>Lactobacillales</taxon>
        <taxon>Aerococcaceae</taxon>
        <taxon>Aerococcus</taxon>
    </lineage>
</organism>
<keyword evidence="13 17" id="KW-0238">DNA-binding</keyword>
<feature type="domain" description="DNA-directed DNA polymerase family A palm" evidence="20">
    <location>
        <begin position="646"/>
        <end position="853"/>
    </location>
</feature>
<dbReference type="GO" id="GO:0003887">
    <property type="term" value="F:DNA-directed DNA polymerase activity"/>
    <property type="evidence" value="ECO:0007669"/>
    <property type="project" value="UniProtKB-UniRule"/>
</dbReference>
<dbReference type="InterPro" id="IPR018320">
    <property type="entry name" value="DNA_polymerase_1"/>
</dbReference>
<dbReference type="NCBIfam" id="NF004397">
    <property type="entry name" value="PRK05755.1"/>
    <property type="match status" value="1"/>
</dbReference>
<feature type="domain" description="3'-5' exonuclease" evidence="18">
    <location>
        <begin position="309"/>
        <end position="479"/>
    </location>
</feature>
<accession>A0A0X8FC98</accession>
<gene>
    <name evidence="17" type="primary">polA</name>
    <name evidence="21" type="ORF">AWM72_06870</name>
</gene>
<dbReference type="InterPro" id="IPR008918">
    <property type="entry name" value="HhH2"/>
</dbReference>
<dbReference type="Gene3D" id="3.30.70.370">
    <property type="match status" value="1"/>
</dbReference>
<dbReference type="Proteomes" id="UP000069912">
    <property type="component" value="Chromosome"/>
</dbReference>
<evidence type="ECO:0000256" key="2">
    <source>
        <dbReference type="ARBA" id="ARBA00011541"/>
    </source>
</evidence>
<comment type="subunit">
    <text evidence="2 17">Single-chain monomer with multiple functions.</text>
</comment>
<protein>
    <recommendedName>
        <fullName evidence="4 16">DNA polymerase I</fullName>
        <ecNumber evidence="3 16">2.7.7.7</ecNumber>
    </recommendedName>
</protein>
<keyword evidence="12 17" id="KW-0239">DNA-directed DNA polymerase</keyword>
<evidence type="ECO:0000256" key="7">
    <source>
        <dbReference type="ARBA" id="ARBA00022705"/>
    </source>
</evidence>
<dbReference type="KEGG" id="asan:AWM72_06870"/>
<evidence type="ECO:0000256" key="10">
    <source>
        <dbReference type="ARBA" id="ARBA00022801"/>
    </source>
</evidence>
<dbReference type="SUPFAM" id="SSF56672">
    <property type="entry name" value="DNA/RNA polymerases"/>
    <property type="match status" value="1"/>
</dbReference>
<keyword evidence="14 17" id="KW-0234">DNA repair</keyword>
<evidence type="ECO:0000259" key="20">
    <source>
        <dbReference type="SMART" id="SM00482"/>
    </source>
</evidence>
<dbReference type="InterPro" id="IPR029060">
    <property type="entry name" value="PIN-like_dom_sf"/>
</dbReference>
<dbReference type="GO" id="GO:0008409">
    <property type="term" value="F:5'-3' exonuclease activity"/>
    <property type="evidence" value="ECO:0007669"/>
    <property type="project" value="InterPro"/>
</dbReference>
<feature type="domain" description="5'-3' exonuclease" evidence="19">
    <location>
        <begin position="5"/>
        <end position="267"/>
    </location>
</feature>
<dbReference type="SMART" id="SM00482">
    <property type="entry name" value="POLAc"/>
    <property type="match status" value="1"/>
</dbReference>
<dbReference type="PRINTS" id="PR00868">
    <property type="entry name" value="DNAPOLI"/>
</dbReference>
<dbReference type="Gene3D" id="3.30.420.10">
    <property type="entry name" value="Ribonuclease H-like superfamily/Ribonuclease H"/>
    <property type="match status" value="1"/>
</dbReference>
<dbReference type="InterPro" id="IPR054690">
    <property type="entry name" value="DNA_polI_exonuclease"/>
</dbReference>
<evidence type="ECO:0000256" key="11">
    <source>
        <dbReference type="ARBA" id="ARBA00022839"/>
    </source>
</evidence>
<dbReference type="CDD" id="cd06140">
    <property type="entry name" value="DNA_polA_I_Bacillus_like_exo"/>
    <property type="match status" value="1"/>
</dbReference>
<evidence type="ECO:0000256" key="1">
    <source>
        <dbReference type="ARBA" id="ARBA00007705"/>
    </source>
</evidence>
<dbReference type="EMBL" id="CP014160">
    <property type="protein sequence ID" value="AMB94489.1"/>
    <property type="molecule type" value="Genomic_DNA"/>
</dbReference>
<dbReference type="Gene3D" id="1.10.150.20">
    <property type="entry name" value="5' to 3' exonuclease, C-terminal subdomain"/>
    <property type="match status" value="2"/>
</dbReference>
<evidence type="ECO:0000259" key="19">
    <source>
        <dbReference type="SMART" id="SM00475"/>
    </source>
</evidence>
<dbReference type="CDD" id="cd09859">
    <property type="entry name" value="PIN_53EXO"/>
    <property type="match status" value="1"/>
</dbReference>
<keyword evidence="10" id="KW-0378">Hydrolase</keyword>
<comment type="catalytic activity">
    <reaction evidence="15 17">
        <text>DNA(n) + a 2'-deoxyribonucleoside 5'-triphosphate = DNA(n+1) + diphosphate</text>
        <dbReference type="Rhea" id="RHEA:22508"/>
        <dbReference type="Rhea" id="RHEA-COMP:17339"/>
        <dbReference type="Rhea" id="RHEA-COMP:17340"/>
        <dbReference type="ChEBI" id="CHEBI:33019"/>
        <dbReference type="ChEBI" id="CHEBI:61560"/>
        <dbReference type="ChEBI" id="CHEBI:173112"/>
        <dbReference type="EC" id="2.7.7.7"/>
    </reaction>
</comment>
<dbReference type="SMART" id="SM00475">
    <property type="entry name" value="53EXOc"/>
    <property type="match status" value="1"/>
</dbReference>
<dbReference type="FunFam" id="1.20.1060.10:FF:000001">
    <property type="entry name" value="DNA polymerase I"/>
    <property type="match status" value="1"/>
</dbReference>
<evidence type="ECO:0000256" key="12">
    <source>
        <dbReference type="ARBA" id="ARBA00022932"/>
    </source>
</evidence>
<dbReference type="InterPro" id="IPR020045">
    <property type="entry name" value="DNA_polI_H3TH"/>
</dbReference>
<keyword evidence="11" id="KW-0269">Exonuclease</keyword>
<dbReference type="InterPro" id="IPR002562">
    <property type="entry name" value="3'-5'_exonuclease_dom"/>
</dbReference>
<dbReference type="InterPro" id="IPR020046">
    <property type="entry name" value="5-3_exonucl_a-hlix_arch_N"/>
</dbReference>